<evidence type="ECO:0000313" key="2">
    <source>
        <dbReference type="Proteomes" id="UP001558713"/>
    </source>
</evidence>
<dbReference type="AlphaFoldDB" id="A0ABD0ZP18"/>
<keyword evidence="2" id="KW-1185">Reference proteome</keyword>
<proteinExistence type="predicted"/>
<gene>
    <name evidence="1" type="ORF">V5N11_032531</name>
</gene>
<sequence length="67" mass="7439">MMVMMKEDSDEDVSFLLADDSSNIPFSVEDLSESVKQVGVYNIEPPQLLRQNSGFGFLLPRGEDSPS</sequence>
<name>A0ABD0ZP18_CARAN</name>
<reference evidence="1 2" key="1">
    <citation type="submission" date="2024-04" db="EMBL/GenBank/DDBJ databases">
        <title>Genome assembly C_amara_ONT_v2.</title>
        <authorList>
            <person name="Yant L."/>
            <person name="Moore C."/>
            <person name="Slenker M."/>
        </authorList>
    </citation>
    <scope>NUCLEOTIDE SEQUENCE [LARGE SCALE GENOMIC DNA]</scope>
    <source>
        <tissue evidence="1">Leaf</tissue>
    </source>
</reference>
<protein>
    <submittedName>
        <fullName evidence="1">Myosin-17</fullName>
    </submittedName>
</protein>
<comment type="caution">
    <text evidence="1">The sequence shown here is derived from an EMBL/GenBank/DDBJ whole genome shotgun (WGS) entry which is preliminary data.</text>
</comment>
<dbReference type="EMBL" id="JBANAX010000904">
    <property type="protein sequence ID" value="KAL1189115.1"/>
    <property type="molecule type" value="Genomic_DNA"/>
</dbReference>
<accession>A0ABD0ZP18</accession>
<evidence type="ECO:0000313" key="1">
    <source>
        <dbReference type="EMBL" id="KAL1189115.1"/>
    </source>
</evidence>
<dbReference type="Proteomes" id="UP001558713">
    <property type="component" value="Unassembled WGS sequence"/>
</dbReference>
<organism evidence="1 2">
    <name type="scientific">Cardamine amara subsp. amara</name>
    <dbReference type="NCBI Taxonomy" id="228776"/>
    <lineage>
        <taxon>Eukaryota</taxon>
        <taxon>Viridiplantae</taxon>
        <taxon>Streptophyta</taxon>
        <taxon>Embryophyta</taxon>
        <taxon>Tracheophyta</taxon>
        <taxon>Spermatophyta</taxon>
        <taxon>Magnoliopsida</taxon>
        <taxon>eudicotyledons</taxon>
        <taxon>Gunneridae</taxon>
        <taxon>Pentapetalae</taxon>
        <taxon>rosids</taxon>
        <taxon>malvids</taxon>
        <taxon>Brassicales</taxon>
        <taxon>Brassicaceae</taxon>
        <taxon>Cardamineae</taxon>
        <taxon>Cardamine</taxon>
    </lineage>
</organism>